<dbReference type="InterPro" id="IPR036249">
    <property type="entry name" value="Thioredoxin-like_sf"/>
</dbReference>
<dbReference type="EMBL" id="CP015756">
    <property type="protein sequence ID" value="APC41682.1"/>
    <property type="molecule type" value="Genomic_DNA"/>
</dbReference>
<dbReference type="InterPro" id="IPR011767">
    <property type="entry name" value="GLR_AS"/>
</dbReference>
<organism evidence="2 3">
    <name type="scientific">Clostridium estertheticum subsp. estertheticum</name>
    <dbReference type="NCBI Taxonomy" id="1552"/>
    <lineage>
        <taxon>Bacteria</taxon>
        <taxon>Bacillati</taxon>
        <taxon>Bacillota</taxon>
        <taxon>Clostridia</taxon>
        <taxon>Eubacteriales</taxon>
        <taxon>Clostridiaceae</taxon>
        <taxon>Clostridium</taxon>
    </lineage>
</organism>
<dbReference type="PROSITE" id="PS51352">
    <property type="entry name" value="THIOREDOXIN_2"/>
    <property type="match status" value="1"/>
</dbReference>
<sequence length="86" mass="10091">MKPVLMFITDWCPYCKQAHSIITDLKNTNPEYANIEVKVIDEELQPEIAKQYDYYYVPTFYVDGVKIHEGVPSKDIIRKVFDEACK</sequence>
<name>A0A1J0GJU9_9CLOT</name>
<dbReference type="RefSeq" id="WP_071613974.1">
    <property type="nucleotide sequence ID" value="NZ_CP015756.1"/>
</dbReference>
<dbReference type="PROSITE" id="PS51354">
    <property type="entry name" value="GLUTAREDOXIN_2"/>
    <property type="match status" value="1"/>
</dbReference>
<evidence type="ECO:0000313" key="3">
    <source>
        <dbReference type="Proteomes" id="UP000182569"/>
    </source>
</evidence>
<protein>
    <submittedName>
        <fullName evidence="2">Glutaredoxin</fullName>
    </submittedName>
</protein>
<dbReference type="Proteomes" id="UP000182569">
    <property type="component" value="Chromosome"/>
</dbReference>
<dbReference type="SUPFAM" id="SSF52833">
    <property type="entry name" value="Thioredoxin-like"/>
    <property type="match status" value="1"/>
</dbReference>
<dbReference type="InterPro" id="IPR012336">
    <property type="entry name" value="Thioredoxin-like_fold"/>
</dbReference>
<evidence type="ECO:0000259" key="1">
    <source>
        <dbReference type="PROSITE" id="PS51352"/>
    </source>
</evidence>
<dbReference type="AlphaFoldDB" id="A0A1J0GJU9"/>
<evidence type="ECO:0000313" key="2">
    <source>
        <dbReference type="EMBL" id="APC41682.1"/>
    </source>
</evidence>
<accession>A0A1J0GJU9</accession>
<dbReference type="InterPro" id="IPR013766">
    <property type="entry name" value="Thioredoxin_domain"/>
</dbReference>
<dbReference type="CDD" id="cd02947">
    <property type="entry name" value="TRX_family"/>
    <property type="match status" value="1"/>
</dbReference>
<dbReference type="KEGG" id="ceu:A7L45_17205"/>
<dbReference type="STRING" id="1552.A7L45_17205"/>
<dbReference type="Gene3D" id="3.40.30.10">
    <property type="entry name" value="Glutaredoxin"/>
    <property type="match status" value="1"/>
</dbReference>
<dbReference type="Pfam" id="PF13192">
    <property type="entry name" value="Thioredoxin_3"/>
    <property type="match status" value="1"/>
</dbReference>
<dbReference type="OrthoDB" id="5348456at2"/>
<gene>
    <name evidence="2" type="ORF">A7L45_17205</name>
</gene>
<keyword evidence="3" id="KW-1185">Reference proteome</keyword>
<feature type="domain" description="Thioredoxin" evidence="1">
    <location>
        <begin position="1"/>
        <end position="86"/>
    </location>
</feature>
<dbReference type="PROSITE" id="PS00195">
    <property type="entry name" value="GLUTAREDOXIN_1"/>
    <property type="match status" value="1"/>
</dbReference>
<proteinExistence type="predicted"/>
<reference evidence="3" key="1">
    <citation type="journal article" date="2016" name="Front. Microbiol.">
        <title>Complete Genome Sequence of Clostridium estertheticum DSM 8809, a Microbe Identified in Spoiled Vacuum Packed Beef.</title>
        <authorList>
            <person name="Yu Z."/>
            <person name="Gunn L."/>
            <person name="Brennan E."/>
            <person name="Reid R."/>
            <person name="Wall P.G."/>
            <person name="Gaora O.P."/>
            <person name="Hurley D."/>
            <person name="Bolton D."/>
            <person name="Fanning S."/>
        </authorList>
    </citation>
    <scope>NUCLEOTIDE SEQUENCE [LARGE SCALE GENOMIC DNA]</scope>
    <source>
        <strain evidence="3">DSM 8809</strain>
    </source>
</reference>